<dbReference type="Proteomes" id="UP000076420">
    <property type="component" value="Unassembled WGS sequence"/>
</dbReference>
<comment type="subcellular location">
    <subcellularLocation>
        <location evidence="1">Nucleus</location>
    </subcellularLocation>
</comment>
<keyword evidence="2" id="KW-0479">Metal-binding</keyword>
<evidence type="ECO:0000313" key="9">
    <source>
        <dbReference type="EnsemblMetazoa" id="BGLB026749-PA"/>
    </source>
</evidence>
<feature type="region of interest" description="Disordered" evidence="6">
    <location>
        <begin position="232"/>
        <end position="269"/>
    </location>
</feature>
<sequence length="305" mass="34936">MSEYWKSVPRKFCDFCKCWITDNKPSVDFHERGKRHQENVELRLKEVRKKSLQKSADDEQLKKDMDKMEKAALEAFKKDLKDNPELAAKYGVSLEPKPQPSNCTEKPYQDKAKETQKEKKEKVESKKKTKVKEWWEAVTPEGYHYYWSTATGESVWEAPEDYLSLAEQEAQKTQNVSQDSDVVEKEETKDATVKETKTPPVVVQEAKITFKSSTSNNRSAYGSWSVVKEVEQPTIYDDSSTPPSLDEIPLPEEPSADDSTPVPKRPKFKEKIVTSLCPESGETVTFKKRKIATGARNVRQKTGDD</sequence>
<evidence type="ECO:0000259" key="8">
    <source>
        <dbReference type="PROSITE" id="PS50171"/>
    </source>
</evidence>
<evidence type="ECO:0000256" key="1">
    <source>
        <dbReference type="ARBA" id="ARBA00004123"/>
    </source>
</evidence>
<dbReference type="AlphaFoldDB" id="A0A2C9L3S8"/>
<dbReference type="InterPro" id="IPR036236">
    <property type="entry name" value="Znf_C2H2_sf"/>
</dbReference>
<feature type="compositionally biased region" description="Basic and acidic residues" evidence="6">
    <location>
        <begin position="182"/>
        <end position="197"/>
    </location>
</feature>
<name>A0A2C9L3S8_BIOGL</name>
<dbReference type="InterPro" id="IPR013085">
    <property type="entry name" value="U1-CZ_Znf_C2H2"/>
</dbReference>
<dbReference type="OrthoDB" id="191651at2759"/>
<evidence type="ECO:0000259" key="7">
    <source>
        <dbReference type="PROSITE" id="PS50020"/>
    </source>
</evidence>
<dbReference type="InterPro" id="IPR040023">
    <property type="entry name" value="WBP4"/>
</dbReference>
<keyword evidence="5" id="KW-0539">Nucleus</keyword>
<dbReference type="KEGG" id="bgt:106066428"/>
<organism evidence="9 10">
    <name type="scientific">Biomphalaria glabrata</name>
    <name type="common">Bloodfluke planorb</name>
    <name type="synonym">Freshwater snail</name>
    <dbReference type="NCBI Taxonomy" id="6526"/>
    <lineage>
        <taxon>Eukaryota</taxon>
        <taxon>Metazoa</taxon>
        <taxon>Spiralia</taxon>
        <taxon>Lophotrochozoa</taxon>
        <taxon>Mollusca</taxon>
        <taxon>Gastropoda</taxon>
        <taxon>Heterobranchia</taxon>
        <taxon>Euthyneura</taxon>
        <taxon>Panpulmonata</taxon>
        <taxon>Hygrophila</taxon>
        <taxon>Lymnaeoidea</taxon>
        <taxon>Planorbidae</taxon>
        <taxon>Biomphalaria</taxon>
    </lineage>
</organism>
<dbReference type="PANTHER" id="PTHR13173:SF10">
    <property type="entry name" value="WW DOMAIN-BINDING PROTEIN 4"/>
    <property type="match status" value="1"/>
</dbReference>
<dbReference type="EnsemblMetazoa" id="BGLB026749-RA">
    <property type="protein sequence ID" value="BGLB026749-PA"/>
    <property type="gene ID" value="BGLB026749"/>
</dbReference>
<feature type="domain" description="WW" evidence="7">
    <location>
        <begin position="134"/>
        <end position="161"/>
    </location>
</feature>
<dbReference type="PANTHER" id="PTHR13173">
    <property type="entry name" value="WW DOMAIN BINDING PROTEIN 4"/>
    <property type="match status" value="1"/>
</dbReference>
<evidence type="ECO:0000256" key="4">
    <source>
        <dbReference type="ARBA" id="ARBA00022833"/>
    </source>
</evidence>
<dbReference type="PROSITE" id="PS50020">
    <property type="entry name" value="WW_DOMAIN_2"/>
    <property type="match status" value="1"/>
</dbReference>
<feature type="compositionally biased region" description="Basic and acidic residues" evidence="6">
    <location>
        <begin position="107"/>
        <end position="126"/>
    </location>
</feature>
<dbReference type="GO" id="GO:0003723">
    <property type="term" value="F:RNA binding"/>
    <property type="evidence" value="ECO:0007669"/>
    <property type="project" value="TreeGrafter"/>
</dbReference>
<dbReference type="RefSeq" id="XP_013080884.2">
    <property type="nucleotide sequence ID" value="XM_013225430.2"/>
</dbReference>
<dbReference type="SUPFAM" id="SSF51045">
    <property type="entry name" value="WW domain"/>
    <property type="match status" value="1"/>
</dbReference>
<dbReference type="GO" id="GO:0071011">
    <property type="term" value="C:precatalytic spliceosome"/>
    <property type="evidence" value="ECO:0007669"/>
    <property type="project" value="TreeGrafter"/>
</dbReference>
<feature type="compositionally biased region" description="Polar residues" evidence="6">
    <location>
        <begin position="171"/>
        <end position="180"/>
    </location>
</feature>
<evidence type="ECO:0000256" key="5">
    <source>
        <dbReference type="ARBA" id="ARBA00023242"/>
    </source>
</evidence>
<evidence type="ECO:0000256" key="3">
    <source>
        <dbReference type="ARBA" id="ARBA00022771"/>
    </source>
</evidence>
<dbReference type="VEuPathDB" id="VectorBase:BGLAX_048524"/>
<dbReference type="InterPro" id="IPR000690">
    <property type="entry name" value="Matrin/U1-C_Znf_C2H2"/>
</dbReference>
<dbReference type="SMART" id="SM00451">
    <property type="entry name" value="ZnF_U1"/>
    <property type="match status" value="1"/>
</dbReference>
<evidence type="ECO:0000256" key="2">
    <source>
        <dbReference type="ARBA" id="ARBA00022723"/>
    </source>
</evidence>
<dbReference type="Gene3D" id="3.30.160.60">
    <property type="entry name" value="Classic Zinc Finger"/>
    <property type="match status" value="1"/>
</dbReference>
<dbReference type="SUPFAM" id="SSF57667">
    <property type="entry name" value="beta-beta-alpha zinc fingers"/>
    <property type="match status" value="1"/>
</dbReference>
<dbReference type="GO" id="GO:0000398">
    <property type="term" value="P:mRNA splicing, via spliceosome"/>
    <property type="evidence" value="ECO:0007669"/>
    <property type="project" value="InterPro"/>
</dbReference>
<accession>A0A2C9L3S8</accession>
<dbReference type="GO" id="GO:0008270">
    <property type="term" value="F:zinc ion binding"/>
    <property type="evidence" value="ECO:0007669"/>
    <property type="project" value="UniProtKB-KW"/>
</dbReference>
<dbReference type="InterPro" id="IPR001202">
    <property type="entry name" value="WW_dom"/>
</dbReference>
<keyword evidence="3" id="KW-0863">Zinc-finger</keyword>
<dbReference type="Gene3D" id="2.20.70.10">
    <property type="match status" value="1"/>
</dbReference>
<feature type="domain" description="Matrin-type" evidence="8">
    <location>
        <begin position="11"/>
        <end position="42"/>
    </location>
</feature>
<feature type="region of interest" description="Disordered" evidence="6">
    <location>
        <begin position="167"/>
        <end position="198"/>
    </location>
</feature>
<evidence type="ECO:0008006" key="11">
    <source>
        <dbReference type="Google" id="ProtNLM"/>
    </source>
</evidence>
<evidence type="ECO:0000313" key="10">
    <source>
        <dbReference type="Proteomes" id="UP000076420"/>
    </source>
</evidence>
<keyword evidence="4" id="KW-0862">Zinc</keyword>
<feature type="region of interest" description="Disordered" evidence="6">
    <location>
        <begin position="87"/>
        <end position="126"/>
    </location>
</feature>
<protein>
    <recommendedName>
        <fullName evidence="11">WW domain-binding protein 4</fullName>
    </recommendedName>
</protein>
<evidence type="ECO:0000256" key="6">
    <source>
        <dbReference type="SAM" id="MobiDB-lite"/>
    </source>
</evidence>
<reference evidence="9" key="1">
    <citation type="submission" date="2020-05" db="UniProtKB">
        <authorList>
            <consortium name="EnsemblMetazoa"/>
        </authorList>
    </citation>
    <scope>IDENTIFICATION</scope>
    <source>
        <strain evidence="9">BB02</strain>
    </source>
</reference>
<dbReference type="Pfam" id="PF06220">
    <property type="entry name" value="zf-U1"/>
    <property type="match status" value="1"/>
</dbReference>
<gene>
    <name evidence="9" type="primary">106066428</name>
</gene>
<dbReference type="InterPro" id="IPR036020">
    <property type="entry name" value="WW_dom_sf"/>
</dbReference>
<dbReference type="STRING" id="6526.A0A2C9L3S8"/>
<proteinExistence type="predicted"/>
<dbReference type="PROSITE" id="PS50171">
    <property type="entry name" value="ZF_MATRIN"/>
    <property type="match status" value="1"/>
</dbReference>
<dbReference type="CDD" id="cd00201">
    <property type="entry name" value="WW"/>
    <property type="match status" value="1"/>
</dbReference>
<dbReference type="VEuPathDB" id="VectorBase:BGLB026749"/>
<dbReference type="InterPro" id="IPR003604">
    <property type="entry name" value="Matrin/U1-like-C_Znf_C2H2"/>
</dbReference>